<organism evidence="2 3">
    <name type="scientific">Mycolicibacterium sphagni</name>
    <dbReference type="NCBI Taxonomy" id="1786"/>
    <lineage>
        <taxon>Bacteria</taxon>
        <taxon>Bacillati</taxon>
        <taxon>Actinomycetota</taxon>
        <taxon>Actinomycetes</taxon>
        <taxon>Mycobacteriales</taxon>
        <taxon>Mycobacteriaceae</taxon>
        <taxon>Mycolicibacterium</taxon>
    </lineage>
</organism>
<sequence length="148" mass="16060">MSARKWWLVGGVIVAVVAVVTVFAIVKLTRHKPSDCDTVRAMMAYNVDFNQQVQRSANEGDPAGSTDADYQKWAARLHQYAGQIHDPKLSEIANGAAGLADQTVALVPQVRADSDNTASAPPRSVNEYSRVALQFRDDFAKLKSSCPA</sequence>
<dbReference type="AlphaFoldDB" id="A0A255DN56"/>
<dbReference type="OrthoDB" id="4751929at2"/>
<reference evidence="2 3" key="1">
    <citation type="submission" date="2017-07" db="EMBL/GenBank/DDBJ databases">
        <title>The new phylogeny of genus Mycobacterium.</title>
        <authorList>
            <person name="Tortoli E."/>
            <person name="Trovato A."/>
            <person name="Cirillo D.M."/>
        </authorList>
    </citation>
    <scope>NUCLEOTIDE SEQUENCE [LARGE SCALE GENOMIC DNA]</scope>
    <source>
        <strain evidence="2 3">ATCC 33027</strain>
    </source>
</reference>
<proteinExistence type="predicted"/>
<evidence type="ECO:0000313" key="2">
    <source>
        <dbReference type="EMBL" id="OYN77083.1"/>
    </source>
</evidence>
<evidence type="ECO:0000256" key="1">
    <source>
        <dbReference type="SAM" id="Phobius"/>
    </source>
</evidence>
<keyword evidence="1" id="KW-0472">Membrane</keyword>
<dbReference type="RefSeq" id="WP_094482709.1">
    <property type="nucleotide sequence ID" value="NZ_NOZR01000018.1"/>
</dbReference>
<protein>
    <submittedName>
        <fullName evidence="2">Uncharacterized protein</fullName>
    </submittedName>
</protein>
<feature type="transmembrane region" description="Helical" evidence="1">
    <location>
        <begin position="6"/>
        <end position="26"/>
    </location>
</feature>
<gene>
    <name evidence="2" type="ORF">CG716_19745</name>
</gene>
<keyword evidence="1" id="KW-0812">Transmembrane</keyword>
<dbReference type="EMBL" id="NOZR01000018">
    <property type="protein sequence ID" value="OYN77083.1"/>
    <property type="molecule type" value="Genomic_DNA"/>
</dbReference>
<keyword evidence="3" id="KW-1185">Reference proteome</keyword>
<evidence type="ECO:0000313" key="3">
    <source>
        <dbReference type="Proteomes" id="UP000216063"/>
    </source>
</evidence>
<comment type="caution">
    <text evidence="2">The sequence shown here is derived from an EMBL/GenBank/DDBJ whole genome shotgun (WGS) entry which is preliminary data.</text>
</comment>
<dbReference type="Proteomes" id="UP000216063">
    <property type="component" value="Unassembled WGS sequence"/>
</dbReference>
<accession>A0A255DN56</accession>
<keyword evidence="1" id="KW-1133">Transmembrane helix</keyword>
<name>A0A255DN56_9MYCO</name>